<comment type="caution">
    <text evidence="1">The sequence shown here is derived from an EMBL/GenBank/DDBJ whole genome shotgun (WGS) entry which is preliminary data.</text>
</comment>
<sequence length="116" mass="13168">MGRSPRYLFCVQVHAAALHSVVHDAPAPPAFDVTKKGWVKLVSKSWIPCEEDPRARGRPDPNVYEPIEGVTERDVGWMKCPYQCVMTEYYSGNEGLNGWRTEYCRPPKVVGPPYDE</sequence>
<dbReference type="OrthoDB" id="4424523at2759"/>
<evidence type="ECO:0000313" key="2">
    <source>
        <dbReference type="Proteomes" id="UP000664534"/>
    </source>
</evidence>
<proteinExistence type="predicted"/>
<organism evidence="1 2">
    <name type="scientific">Imshaugia aleurites</name>
    <dbReference type="NCBI Taxonomy" id="172621"/>
    <lineage>
        <taxon>Eukaryota</taxon>
        <taxon>Fungi</taxon>
        <taxon>Dikarya</taxon>
        <taxon>Ascomycota</taxon>
        <taxon>Pezizomycotina</taxon>
        <taxon>Lecanoromycetes</taxon>
        <taxon>OSLEUM clade</taxon>
        <taxon>Lecanoromycetidae</taxon>
        <taxon>Lecanorales</taxon>
        <taxon>Lecanorineae</taxon>
        <taxon>Parmeliaceae</taxon>
        <taxon>Imshaugia</taxon>
    </lineage>
</organism>
<dbReference type="EMBL" id="CAJPDT010000038">
    <property type="protein sequence ID" value="CAF9925022.1"/>
    <property type="molecule type" value="Genomic_DNA"/>
</dbReference>
<protein>
    <submittedName>
        <fullName evidence="1">Uncharacterized protein</fullName>
    </submittedName>
</protein>
<reference evidence="1" key="1">
    <citation type="submission" date="2021-03" db="EMBL/GenBank/DDBJ databases">
        <authorList>
            <person name="Tagirdzhanova G."/>
        </authorList>
    </citation>
    <scope>NUCLEOTIDE SEQUENCE</scope>
</reference>
<dbReference type="AlphaFoldDB" id="A0A8H3FLI0"/>
<gene>
    <name evidence="1" type="ORF">IMSHALPRED_006355</name>
</gene>
<accession>A0A8H3FLI0</accession>
<dbReference type="Proteomes" id="UP000664534">
    <property type="component" value="Unassembled WGS sequence"/>
</dbReference>
<keyword evidence="2" id="KW-1185">Reference proteome</keyword>
<name>A0A8H3FLI0_9LECA</name>
<evidence type="ECO:0000313" key="1">
    <source>
        <dbReference type="EMBL" id="CAF9925022.1"/>
    </source>
</evidence>